<evidence type="ECO:0000256" key="1">
    <source>
        <dbReference type="ARBA" id="ARBA00022801"/>
    </source>
</evidence>
<organism evidence="3 4">
    <name type="scientific">Candidatus Pristimantibacillus lignocellulolyticus</name>
    <dbReference type="NCBI Taxonomy" id="2994561"/>
    <lineage>
        <taxon>Bacteria</taxon>
        <taxon>Bacillati</taxon>
        <taxon>Bacillota</taxon>
        <taxon>Bacilli</taxon>
        <taxon>Bacillales</taxon>
        <taxon>Paenibacillaceae</taxon>
        <taxon>Candidatus Pristimantibacillus</taxon>
    </lineage>
</organism>
<accession>A0A9J6ZAI8</accession>
<dbReference type="CDD" id="cd00840">
    <property type="entry name" value="MPP_Mre11_N"/>
    <property type="match status" value="1"/>
</dbReference>
<feature type="domain" description="Calcineurin-like phosphoesterase" evidence="2">
    <location>
        <begin position="5"/>
        <end position="204"/>
    </location>
</feature>
<keyword evidence="3" id="KW-0269">Exonuclease</keyword>
<dbReference type="PANTHER" id="PTHR30337">
    <property type="entry name" value="COMPONENT OF ATP-DEPENDENT DSDNA EXONUCLEASE"/>
    <property type="match status" value="1"/>
</dbReference>
<dbReference type="InterPro" id="IPR004843">
    <property type="entry name" value="Calcineurin-like_PHP"/>
</dbReference>
<keyword evidence="1" id="KW-0378">Hydrolase</keyword>
<reference evidence="3" key="1">
    <citation type="submission" date="2022-05" db="EMBL/GenBank/DDBJ databases">
        <title>Novel bacterial taxa in a minimal lignocellulolytic consortium and its capacity to transform plastics disclosed by genome-resolved metagenomics.</title>
        <authorList>
            <person name="Rodriguez C.A.D."/>
            <person name="Diaz-Garcia L."/>
            <person name="Herrera K."/>
            <person name="Tarazona N.A."/>
            <person name="Sproer C."/>
            <person name="Overmann J."/>
            <person name="Jimenez D.J."/>
        </authorList>
    </citation>
    <scope>NUCLEOTIDE SEQUENCE</scope>
    <source>
        <strain evidence="3">MAG5</strain>
    </source>
</reference>
<dbReference type="Pfam" id="PF00149">
    <property type="entry name" value="Metallophos"/>
    <property type="match status" value="1"/>
</dbReference>
<dbReference type="SUPFAM" id="SSF56300">
    <property type="entry name" value="Metallo-dependent phosphatases"/>
    <property type="match status" value="1"/>
</dbReference>
<evidence type="ECO:0000313" key="4">
    <source>
        <dbReference type="Proteomes" id="UP001056756"/>
    </source>
</evidence>
<dbReference type="InterPro" id="IPR029052">
    <property type="entry name" value="Metallo-depent_PP-like"/>
</dbReference>
<evidence type="ECO:0000313" key="3">
    <source>
        <dbReference type="EMBL" id="URN93074.1"/>
    </source>
</evidence>
<evidence type="ECO:0000259" key="2">
    <source>
        <dbReference type="Pfam" id="PF00149"/>
    </source>
</evidence>
<dbReference type="GO" id="GO:0004527">
    <property type="term" value="F:exonuclease activity"/>
    <property type="evidence" value="ECO:0007669"/>
    <property type="project" value="UniProtKB-KW"/>
</dbReference>
<dbReference type="InterPro" id="IPR041796">
    <property type="entry name" value="Mre11_N"/>
</dbReference>
<dbReference type="InterPro" id="IPR014576">
    <property type="entry name" value="Pesterase_YhaO"/>
</dbReference>
<dbReference type="PIRSF" id="PIRSF033091">
    <property type="entry name" value="Pesterase_YhaO"/>
    <property type="match status" value="1"/>
</dbReference>
<dbReference type="KEGG" id="plig:NAG76_14635"/>
<protein>
    <submittedName>
        <fullName evidence="3">DNA repair exonuclease</fullName>
    </submittedName>
</protein>
<dbReference type="EMBL" id="CP097899">
    <property type="protein sequence ID" value="URN93074.1"/>
    <property type="molecule type" value="Genomic_DNA"/>
</dbReference>
<dbReference type="Gene3D" id="3.60.21.10">
    <property type="match status" value="1"/>
</dbReference>
<dbReference type="InterPro" id="IPR050535">
    <property type="entry name" value="DNA_Repair-Maintenance_Comp"/>
</dbReference>
<dbReference type="AlphaFoldDB" id="A0A9J6ZAI8"/>
<keyword evidence="3" id="KW-0540">Nuclease</keyword>
<proteinExistence type="predicted"/>
<dbReference type="PANTHER" id="PTHR30337:SF7">
    <property type="entry name" value="PHOSPHOESTERASE"/>
    <property type="match status" value="1"/>
</dbReference>
<name>A0A9J6ZAI8_9BACL</name>
<dbReference type="Proteomes" id="UP001056756">
    <property type="component" value="Chromosome"/>
</dbReference>
<sequence>MAIPFRFIHAADLHIDSPFKGLTTVPAYVRESLLEATFLAFKRLIDTAIKQQVQFIVVSGDLFDESDRSLKAQLFLLQQYERLRKCQINIYIIHGNHDHLAGQTIPFPYPDNVYVFSSTEVTTKVVTNDDGAILAYVHGISYPTRHVMDNLAKEYKHEPEHGYHIGLYHGNVGNVSEHDPYAPCHLSDLLAHQYHYWALGHIHKRQVLHQSPYVVYPGNTQGRHRKESGDKGCYLVTVNEQHETTIHFLSLAPIRWLQIAIDVSSIENEAQFLATIEHHTSTLLAEQIECSILLSIELTGSGYIHELLQQTGNTRQMLTHIQSMYEDDSSSEWLYIYELQLHTQVQYDEALLRQEQSFIGDFLTYYEQLIVDPEQMKQLFAEAQQGLITHQGLSRYLRQTASTQDKVTLDETSQQAQLADAKQKVLEWLLLHQDQGVSI</sequence>
<gene>
    <name evidence="3" type="ORF">NAG76_14635</name>
</gene>